<organism evidence="2 3">
    <name type="scientific">Caerostris extrusa</name>
    <name type="common">Bark spider</name>
    <name type="synonym">Caerostris bankana</name>
    <dbReference type="NCBI Taxonomy" id="172846"/>
    <lineage>
        <taxon>Eukaryota</taxon>
        <taxon>Metazoa</taxon>
        <taxon>Ecdysozoa</taxon>
        <taxon>Arthropoda</taxon>
        <taxon>Chelicerata</taxon>
        <taxon>Arachnida</taxon>
        <taxon>Araneae</taxon>
        <taxon>Araneomorphae</taxon>
        <taxon>Entelegynae</taxon>
        <taxon>Araneoidea</taxon>
        <taxon>Araneidae</taxon>
        <taxon>Caerostris</taxon>
    </lineage>
</organism>
<dbReference type="EMBL" id="BPLR01005282">
    <property type="protein sequence ID" value="GIY01211.1"/>
    <property type="molecule type" value="Genomic_DNA"/>
</dbReference>
<feature type="chain" id="PRO_5043797637" evidence="1">
    <location>
        <begin position="19"/>
        <end position="92"/>
    </location>
</feature>
<dbReference type="Proteomes" id="UP001054945">
    <property type="component" value="Unassembled WGS sequence"/>
</dbReference>
<keyword evidence="3" id="KW-1185">Reference proteome</keyword>
<name>A0AAV4PZA7_CAEEX</name>
<feature type="signal peptide" evidence="1">
    <location>
        <begin position="1"/>
        <end position="18"/>
    </location>
</feature>
<comment type="caution">
    <text evidence="2">The sequence shown here is derived from an EMBL/GenBank/DDBJ whole genome shotgun (WGS) entry which is preliminary data.</text>
</comment>
<keyword evidence="1" id="KW-0732">Signal</keyword>
<protein>
    <submittedName>
        <fullName evidence="2">Uncharacterized protein</fullName>
    </submittedName>
</protein>
<reference evidence="2 3" key="1">
    <citation type="submission" date="2021-06" db="EMBL/GenBank/DDBJ databases">
        <title>Caerostris extrusa draft genome.</title>
        <authorList>
            <person name="Kono N."/>
            <person name="Arakawa K."/>
        </authorList>
    </citation>
    <scope>NUCLEOTIDE SEQUENCE [LARGE SCALE GENOMIC DNA]</scope>
</reference>
<evidence type="ECO:0000313" key="2">
    <source>
        <dbReference type="EMBL" id="GIY01211.1"/>
    </source>
</evidence>
<sequence>MFLPLLTGIFKLWVFTTAMLDKWKTQHYSEYGNHSMLYHRPLGISYHGMSMIYHGMIATVRHILPVILNMYNADIWGFHTSANLMELDERTF</sequence>
<gene>
    <name evidence="2" type="ORF">CEXT_756641</name>
</gene>
<proteinExistence type="predicted"/>
<evidence type="ECO:0000256" key="1">
    <source>
        <dbReference type="SAM" id="SignalP"/>
    </source>
</evidence>
<dbReference type="AlphaFoldDB" id="A0AAV4PZA7"/>
<evidence type="ECO:0000313" key="3">
    <source>
        <dbReference type="Proteomes" id="UP001054945"/>
    </source>
</evidence>
<accession>A0AAV4PZA7</accession>